<protein>
    <submittedName>
        <fullName evidence="10">Acetyl-CoA C-acyltransferase</fullName>
        <ecNumber evidence="10">2.3.1.16</ecNumber>
    </submittedName>
</protein>
<evidence type="ECO:0000256" key="7">
    <source>
        <dbReference type="RuleBase" id="RU003557"/>
    </source>
</evidence>
<dbReference type="InParanoid" id="A0A371R808"/>
<dbReference type="Pfam" id="PF02803">
    <property type="entry name" value="Thiolase_C"/>
    <property type="match status" value="1"/>
</dbReference>
<evidence type="ECO:0000256" key="4">
    <source>
        <dbReference type="ARBA" id="ARBA00023315"/>
    </source>
</evidence>
<evidence type="ECO:0000259" key="9">
    <source>
        <dbReference type="Pfam" id="PF02803"/>
    </source>
</evidence>
<dbReference type="Pfam" id="PF00108">
    <property type="entry name" value="Thiolase_N"/>
    <property type="match status" value="1"/>
</dbReference>
<feature type="domain" description="Thiolase C-terminal" evidence="9">
    <location>
        <begin position="276"/>
        <end position="396"/>
    </location>
</feature>
<comment type="pathway">
    <text evidence="5">Metabolic intermediate biosynthesis; (R)-mevalonate biosynthesis; (R)-mevalonate from acetyl-CoA: step 1/3.</text>
</comment>
<dbReference type="PROSITE" id="PS00737">
    <property type="entry name" value="THIOLASE_2"/>
    <property type="match status" value="1"/>
</dbReference>
<dbReference type="InterPro" id="IPR020610">
    <property type="entry name" value="Thiolase_AS"/>
</dbReference>
<dbReference type="CDD" id="cd00751">
    <property type="entry name" value="thiolase"/>
    <property type="match status" value="1"/>
</dbReference>
<dbReference type="FunFam" id="3.40.47.10:FF:000010">
    <property type="entry name" value="Acetyl-CoA acetyltransferase (Thiolase)"/>
    <property type="match status" value="1"/>
</dbReference>
<evidence type="ECO:0000256" key="2">
    <source>
        <dbReference type="ARBA" id="ARBA00022679"/>
    </source>
</evidence>
<dbReference type="Gene3D" id="3.40.47.10">
    <property type="match status" value="2"/>
</dbReference>
<dbReference type="GO" id="GO:0003985">
    <property type="term" value="F:acetyl-CoA C-acetyltransferase activity"/>
    <property type="evidence" value="ECO:0007669"/>
    <property type="project" value="TreeGrafter"/>
</dbReference>
<evidence type="ECO:0000313" key="10">
    <source>
        <dbReference type="EMBL" id="RFB01583.1"/>
    </source>
</evidence>
<evidence type="ECO:0000313" key="11">
    <source>
        <dbReference type="Proteomes" id="UP000264589"/>
    </source>
</evidence>
<dbReference type="EMBL" id="QUQO01000002">
    <property type="protein sequence ID" value="RFB01583.1"/>
    <property type="molecule type" value="Genomic_DNA"/>
</dbReference>
<dbReference type="GO" id="GO:0042619">
    <property type="term" value="P:poly-hydroxybutyrate biosynthetic process"/>
    <property type="evidence" value="ECO:0007669"/>
    <property type="project" value="UniProtKB-KW"/>
</dbReference>
<reference evidence="10 11" key="1">
    <citation type="submission" date="2018-08" db="EMBL/GenBank/DDBJ databases">
        <title>Parvularcula sp. SM1705, isolated from surface water of the South Sea China.</title>
        <authorList>
            <person name="Sun L."/>
        </authorList>
    </citation>
    <scope>NUCLEOTIDE SEQUENCE [LARGE SCALE GENOMIC DNA]</scope>
    <source>
        <strain evidence="10 11">SM1705</strain>
    </source>
</reference>
<dbReference type="SUPFAM" id="SSF53901">
    <property type="entry name" value="Thiolase-like"/>
    <property type="match status" value="2"/>
</dbReference>
<dbReference type="PROSITE" id="PS00099">
    <property type="entry name" value="THIOLASE_3"/>
    <property type="match status" value="1"/>
</dbReference>
<evidence type="ECO:0000256" key="1">
    <source>
        <dbReference type="ARBA" id="ARBA00010982"/>
    </source>
</evidence>
<dbReference type="InterPro" id="IPR016039">
    <property type="entry name" value="Thiolase-like"/>
</dbReference>
<dbReference type="NCBIfam" id="TIGR01930">
    <property type="entry name" value="AcCoA-C-Actrans"/>
    <property type="match status" value="1"/>
</dbReference>
<feature type="active site" description="Proton acceptor" evidence="6">
    <location>
        <position position="354"/>
    </location>
</feature>
<name>A0A371R808_9PROT</name>
<keyword evidence="3" id="KW-0583">PHB biosynthesis</keyword>
<evidence type="ECO:0000256" key="3">
    <source>
        <dbReference type="ARBA" id="ARBA00022752"/>
    </source>
</evidence>
<organism evidence="10 11">
    <name type="scientific">Parvularcula marina</name>
    <dbReference type="NCBI Taxonomy" id="2292771"/>
    <lineage>
        <taxon>Bacteria</taxon>
        <taxon>Pseudomonadati</taxon>
        <taxon>Pseudomonadota</taxon>
        <taxon>Alphaproteobacteria</taxon>
        <taxon>Parvularculales</taxon>
        <taxon>Parvularculaceae</taxon>
        <taxon>Parvularcula</taxon>
    </lineage>
</organism>
<gene>
    <name evidence="10" type="ORF">DX908_14985</name>
</gene>
<comment type="similarity">
    <text evidence="1 7">Belongs to the thiolase-like superfamily. Thiolase family.</text>
</comment>
<proteinExistence type="inferred from homology"/>
<keyword evidence="11" id="KW-1185">Reference proteome</keyword>
<dbReference type="NCBIfam" id="NF006552">
    <property type="entry name" value="PRK09051.1"/>
    <property type="match status" value="1"/>
</dbReference>
<evidence type="ECO:0000256" key="5">
    <source>
        <dbReference type="ARBA" id="ARBA00037924"/>
    </source>
</evidence>
<dbReference type="PROSITE" id="PS00098">
    <property type="entry name" value="THIOLASE_1"/>
    <property type="match status" value="1"/>
</dbReference>
<accession>A0A371R808</accession>
<dbReference type="InterPro" id="IPR020616">
    <property type="entry name" value="Thiolase_N"/>
</dbReference>
<dbReference type="InterPro" id="IPR002155">
    <property type="entry name" value="Thiolase"/>
</dbReference>
<dbReference type="PANTHER" id="PTHR18919:SF107">
    <property type="entry name" value="ACETYL-COA ACETYLTRANSFERASE, CYTOSOLIC"/>
    <property type="match status" value="1"/>
</dbReference>
<keyword evidence="4 7" id="KW-0012">Acyltransferase</keyword>
<dbReference type="Proteomes" id="UP000264589">
    <property type="component" value="Unassembled WGS sequence"/>
</dbReference>
<comment type="caution">
    <text evidence="10">The sequence shown here is derived from an EMBL/GenBank/DDBJ whole genome shotgun (WGS) entry which is preliminary data.</text>
</comment>
<dbReference type="EC" id="2.3.1.16" evidence="10"/>
<feature type="domain" description="Thiolase N-terminal" evidence="8">
    <location>
        <begin position="9"/>
        <end position="267"/>
    </location>
</feature>
<feature type="active site" description="Proton acceptor" evidence="6">
    <location>
        <position position="384"/>
    </location>
</feature>
<feature type="active site" description="Acyl-thioester intermediate" evidence="6">
    <location>
        <position position="94"/>
    </location>
</feature>
<dbReference type="PIRSF" id="PIRSF000429">
    <property type="entry name" value="Ac-CoA_Ac_transf"/>
    <property type="match status" value="1"/>
</dbReference>
<dbReference type="OrthoDB" id="9764638at2"/>
<dbReference type="AlphaFoldDB" id="A0A371R808"/>
<dbReference type="PANTHER" id="PTHR18919">
    <property type="entry name" value="ACETYL-COA C-ACYLTRANSFERASE"/>
    <property type="match status" value="1"/>
</dbReference>
<dbReference type="InterPro" id="IPR020613">
    <property type="entry name" value="Thiolase_CS"/>
</dbReference>
<evidence type="ECO:0000259" key="8">
    <source>
        <dbReference type="Pfam" id="PF00108"/>
    </source>
</evidence>
<keyword evidence="2 7" id="KW-0808">Transferase</keyword>
<dbReference type="GO" id="GO:0006635">
    <property type="term" value="P:fatty acid beta-oxidation"/>
    <property type="evidence" value="ECO:0007669"/>
    <property type="project" value="TreeGrafter"/>
</dbReference>
<sequence length="400" mass="41617">MAEKAIKDVVVLSAVRTAVGRFGGSLKDVPLEELGGLCVREAISRAGVPAEGIETAVVGNVLRTQSKDAYISRMCAIEGGMSHDSTAVTVNRLCGSGLEAIVQASQQIQLGDAELAVAGGVESMSRTTYSAAAPRFGQKMGPVTMEDDMLAALHDPFGAGHMGMTAENVAEQFSISRETQDEFAEESHRRAINAIEQGYFKEQIVPVELKSRKGTTLFDTDEHPRADVSMEGLSGLRPAFKKDGGTVTAGNASGLNDGAAMLVLASAEKAEELGVKPMARLVGYARAGVDPSIMGTGPIPAVRRVLERTGLSVADLDVIESNEAFAAQACAVSKELDLPAEKVNPNGGAVALGHPVGATGAIVTTKCLYELKRTGGRYGLVTLCIGGGQGIAAIFENLDA</sequence>
<dbReference type="InterPro" id="IPR020615">
    <property type="entry name" value="Thiolase_acyl_enz_int_AS"/>
</dbReference>
<dbReference type="RefSeq" id="WP_116393299.1">
    <property type="nucleotide sequence ID" value="NZ_QUQO01000002.1"/>
</dbReference>
<dbReference type="InterPro" id="IPR020617">
    <property type="entry name" value="Thiolase_C"/>
</dbReference>
<evidence type="ECO:0000256" key="6">
    <source>
        <dbReference type="PIRSR" id="PIRSR000429-1"/>
    </source>
</evidence>